<sequence length="89" mass="9110">MPSLSSPGTKNATGILPSTSPISSLPSSLGSFTTPPNRLPNSPTPASDAGVSSASDTSPSSARTGFLWYLLVFNQDSHYRQAGNGGRSL</sequence>
<protein>
    <submittedName>
        <fullName evidence="2">Uncharacterized protein</fullName>
    </submittedName>
</protein>
<dbReference type="AlphaFoldDB" id="A0A6G1I159"/>
<feature type="region of interest" description="Disordered" evidence="1">
    <location>
        <begin position="1"/>
        <end position="61"/>
    </location>
</feature>
<feature type="compositionally biased region" description="Low complexity" evidence="1">
    <location>
        <begin position="13"/>
        <end position="36"/>
    </location>
</feature>
<evidence type="ECO:0000313" key="3">
    <source>
        <dbReference type="Proteomes" id="UP000799640"/>
    </source>
</evidence>
<keyword evidence="3" id="KW-1185">Reference proteome</keyword>
<reference evidence="2" key="1">
    <citation type="journal article" date="2020" name="Stud. Mycol.">
        <title>101 Dothideomycetes genomes: a test case for predicting lifestyles and emergence of pathogens.</title>
        <authorList>
            <person name="Haridas S."/>
            <person name="Albert R."/>
            <person name="Binder M."/>
            <person name="Bloem J."/>
            <person name="Labutti K."/>
            <person name="Salamov A."/>
            <person name="Andreopoulos B."/>
            <person name="Baker S."/>
            <person name="Barry K."/>
            <person name="Bills G."/>
            <person name="Bluhm B."/>
            <person name="Cannon C."/>
            <person name="Castanera R."/>
            <person name="Culley D."/>
            <person name="Daum C."/>
            <person name="Ezra D."/>
            <person name="Gonzalez J."/>
            <person name="Henrissat B."/>
            <person name="Kuo A."/>
            <person name="Liang C."/>
            <person name="Lipzen A."/>
            <person name="Lutzoni F."/>
            <person name="Magnuson J."/>
            <person name="Mondo S."/>
            <person name="Nolan M."/>
            <person name="Ohm R."/>
            <person name="Pangilinan J."/>
            <person name="Park H.-J."/>
            <person name="Ramirez L."/>
            <person name="Alfaro M."/>
            <person name="Sun H."/>
            <person name="Tritt A."/>
            <person name="Yoshinaga Y."/>
            <person name="Zwiers L.-H."/>
            <person name="Turgeon B."/>
            <person name="Goodwin S."/>
            <person name="Spatafora J."/>
            <person name="Crous P."/>
            <person name="Grigoriev I."/>
        </authorList>
    </citation>
    <scope>NUCLEOTIDE SEQUENCE</scope>
    <source>
        <strain evidence="2">CBS 262.69</strain>
    </source>
</reference>
<name>A0A6G1I159_9PEZI</name>
<evidence type="ECO:0000313" key="2">
    <source>
        <dbReference type="EMBL" id="KAF2401856.1"/>
    </source>
</evidence>
<feature type="compositionally biased region" description="Low complexity" evidence="1">
    <location>
        <begin position="52"/>
        <end position="61"/>
    </location>
</feature>
<feature type="compositionally biased region" description="Polar residues" evidence="1">
    <location>
        <begin position="1"/>
        <end position="12"/>
    </location>
</feature>
<dbReference type="EMBL" id="ML996692">
    <property type="protein sequence ID" value="KAF2401856.1"/>
    <property type="molecule type" value="Genomic_DNA"/>
</dbReference>
<dbReference type="Proteomes" id="UP000799640">
    <property type="component" value="Unassembled WGS sequence"/>
</dbReference>
<gene>
    <name evidence="2" type="ORF">EJ06DRAFT_529011</name>
</gene>
<accession>A0A6G1I159</accession>
<evidence type="ECO:0000256" key="1">
    <source>
        <dbReference type="SAM" id="MobiDB-lite"/>
    </source>
</evidence>
<organism evidence="2 3">
    <name type="scientific">Trichodelitschia bisporula</name>
    <dbReference type="NCBI Taxonomy" id="703511"/>
    <lineage>
        <taxon>Eukaryota</taxon>
        <taxon>Fungi</taxon>
        <taxon>Dikarya</taxon>
        <taxon>Ascomycota</taxon>
        <taxon>Pezizomycotina</taxon>
        <taxon>Dothideomycetes</taxon>
        <taxon>Dothideomycetes incertae sedis</taxon>
        <taxon>Phaeotrichales</taxon>
        <taxon>Phaeotrichaceae</taxon>
        <taxon>Trichodelitschia</taxon>
    </lineage>
</organism>
<proteinExistence type="predicted"/>